<keyword evidence="14" id="KW-1185">Reference proteome</keyword>
<reference evidence="15" key="1">
    <citation type="submission" date="2025-08" db="UniProtKB">
        <authorList>
            <consortium name="RefSeq"/>
        </authorList>
    </citation>
    <scope>IDENTIFICATION</scope>
</reference>
<dbReference type="RefSeq" id="XP_033788783.1">
    <property type="nucleotide sequence ID" value="XM_033932892.1"/>
</dbReference>
<name>A0A6P8QMS8_GEOSA</name>
<dbReference type="InterPro" id="IPR019570">
    <property type="entry name" value="Connexin_CCC"/>
</dbReference>
<dbReference type="FunCoup" id="A0A6P8QMS8">
    <property type="interactions" value="3"/>
</dbReference>
<evidence type="ECO:0000256" key="4">
    <source>
        <dbReference type="ARBA" id="ARBA00022692"/>
    </source>
</evidence>
<dbReference type="Proteomes" id="UP000515159">
    <property type="component" value="Chromosome 2"/>
</dbReference>
<evidence type="ECO:0000256" key="3">
    <source>
        <dbReference type="ARBA" id="ARBA00022475"/>
    </source>
</evidence>
<dbReference type="SMART" id="SM01089">
    <property type="entry name" value="Connexin_CCC"/>
    <property type="match status" value="1"/>
</dbReference>
<sequence length="391" mass="43601">MEQWDTLGFLTITLSNNVTIVGKIWLTLMTLLRLAVVVFAGFSLYQDEQERFICNTLQPGCSNVCYDAFFPVSHFRFWLVQTMCVLLPYTIFIIHVLHHVSLRIATGPSCSKEISSTTNSPKTYGAENVALQDFSCAYIIQLLLRTITEAGFSAGQYFLFGFLVPQSFSCHQPPCTSAIDCYISRPTEKSIMVIFFWGISGASIFLSIIDLICVIQSQTKVKNLTKKQLRMNSASVQEALYSTTIKKHTEYHQNPEGGRHLLFSDLGKRKDNPTPPASLISEQGEIFTHDTMTSNINTNSNKKLDEFLVCPSLTFSVSNAVAECDASESHSVSPWKSSKGWHDKNPPSRNDGESLLPNTKYTGEGCPLEAIPCDLQSNSSNNIRATKSQWV</sequence>
<dbReference type="GeneID" id="117354930"/>
<feature type="region of interest" description="Disordered" evidence="10">
    <location>
        <begin position="328"/>
        <end position="361"/>
    </location>
</feature>
<comment type="function">
    <text evidence="9">One gap junction consists of a cluster of closely packed pairs of transmembrane channels, the connexons, through which materials of low MW diffuse from one cell to a neighboring cell.</text>
</comment>
<dbReference type="Gene3D" id="1.20.1440.80">
    <property type="entry name" value="Gap junction channel protein cysteine-rich domain"/>
    <property type="match status" value="1"/>
</dbReference>
<feature type="transmembrane region" description="Helical" evidence="11">
    <location>
        <begin position="77"/>
        <end position="97"/>
    </location>
</feature>
<dbReference type="CTD" id="219770"/>
<dbReference type="PROSITE" id="PS00408">
    <property type="entry name" value="CONNEXINS_2"/>
    <property type="match status" value="1"/>
</dbReference>
<evidence type="ECO:0000256" key="7">
    <source>
        <dbReference type="ARBA" id="ARBA00022989"/>
    </source>
</evidence>
<feature type="domain" description="Connexin cysteine-rich" evidence="13">
    <location>
        <begin position="148"/>
        <end position="214"/>
    </location>
</feature>
<evidence type="ECO:0000256" key="10">
    <source>
        <dbReference type="SAM" id="MobiDB-lite"/>
    </source>
</evidence>
<proteinExistence type="inferred from homology"/>
<accession>A0A6P8QMS8</accession>
<dbReference type="KEGG" id="gsh:117354930"/>
<evidence type="ECO:0000256" key="5">
    <source>
        <dbReference type="ARBA" id="ARBA00022868"/>
    </source>
</evidence>
<keyword evidence="4 9" id="KW-0812">Transmembrane</keyword>
<evidence type="ECO:0000256" key="9">
    <source>
        <dbReference type="RuleBase" id="RU000630"/>
    </source>
</evidence>
<dbReference type="GO" id="GO:0007267">
    <property type="term" value="P:cell-cell signaling"/>
    <property type="evidence" value="ECO:0007669"/>
    <property type="project" value="TreeGrafter"/>
</dbReference>
<feature type="domain" description="Connexin N-terminal" evidence="12">
    <location>
        <begin position="43"/>
        <end position="76"/>
    </location>
</feature>
<feature type="transmembrane region" description="Helical" evidence="11">
    <location>
        <begin position="24"/>
        <end position="45"/>
    </location>
</feature>
<evidence type="ECO:0000259" key="13">
    <source>
        <dbReference type="SMART" id="SM01089"/>
    </source>
</evidence>
<evidence type="ECO:0000259" key="12">
    <source>
        <dbReference type="SMART" id="SM00037"/>
    </source>
</evidence>
<protein>
    <recommendedName>
        <fullName evidence="9">Gap junction protein</fullName>
    </recommendedName>
</protein>
<keyword evidence="5 9" id="KW-0303">Gap junction</keyword>
<feature type="transmembrane region" description="Helical" evidence="11">
    <location>
        <begin position="194"/>
        <end position="215"/>
    </location>
</feature>
<dbReference type="InterPro" id="IPR000500">
    <property type="entry name" value="Connexin"/>
</dbReference>
<dbReference type="AlphaFoldDB" id="A0A6P8QMS8"/>
<keyword evidence="3" id="KW-1003">Cell membrane</keyword>
<evidence type="ECO:0000256" key="8">
    <source>
        <dbReference type="ARBA" id="ARBA00023136"/>
    </source>
</evidence>
<dbReference type="PANTHER" id="PTHR11984:SF3">
    <property type="entry name" value="GAP JUNCTION DELTA-4 PROTEIN"/>
    <property type="match status" value="1"/>
</dbReference>
<keyword evidence="6" id="KW-0965">Cell junction</keyword>
<gene>
    <name evidence="15" type="primary">GJD4</name>
</gene>
<dbReference type="InterPro" id="IPR017990">
    <property type="entry name" value="Connexin_CS"/>
</dbReference>
<keyword evidence="8 11" id="KW-0472">Membrane</keyword>
<evidence type="ECO:0000256" key="1">
    <source>
        <dbReference type="ARBA" id="ARBA00004610"/>
    </source>
</evidence>
<dbReference type="SMART" id="SM00037">
    <property type="entry name" value="CNX"/>
    <property type="match status" value="1"/>
</dbReference>
<dbReference type="InterPro" id="IPR013092">
    <property type="entry name" value="Connexin_N"/>
</dbReference>
<organism evidence="14 15">
    <name type="scientific">Geotrypetes seraphini</name>
    <name type="common">Gaboon caecilian</name>
    <name type="synonym">Caecilia seraphini</name>
    <dbReference type="NCBI Taxonomy" id="260995"/>
    <lineage>
        <taxon>Eukaryota</taxon>
        <taxon>Metazoa</taxon>
        <taxon>Chordata</taxon>
        <taxon>Craniata</taxon>
        <taxon>Vertebrata</taxon>
        <taxon>Euteleostomi</taxon>
        <taxon>Amphibia</taxon>
        <taxon>Gymnophiona</taxon>
        <taxon>Geotrypetes</taxon>
    </lineage>
</organism>
<dbReference type="GO" id="GO:0005243">
    <property type="term" value="F:gap junction channel activity"/>
    <property type="evidence" value="ECO:0007669"/>
    <property type="project" value="TreeGrafter"/>
</dbReference>
<evidence type="ECO:0000313" key="14">
    <source>
        <dbReference type="Proteomes" id="UP000515159"/>
    </source>
</evidence>
<keyword evidence="7 11" id="KW-1133">Transmembrane helix</keyword>
<dbReference type="Pfam" id="PF00029">
    <property type="entry name" value="Connexin"/>
    <property type="match status" value="1"/>
</dbReference>
<dbReference type="InParanoid" id="A0A6P8QMS8"/>
<dbReference type="PANTHER" id="PTHR11984">
    <property type="entry name" value="CONNEXIN"/>
    <property type="match status" value="1"/>
</dbReference>
<evidence type="ECO:0000256" key="6">
    <source>
        <dbReference type="ARBA" id="ARBA00022949"/>
    </source>
</evidence>
<evidence type="ECO:0000313" key="15">
    <source>
        <dbReference type="RefSeq" id="XP_033788783.1"/>
    </source>
</evidence>
<dbReference type="GO" id="GO:0005922">
    <property type="term" value="C:connexin complex"/>
    <property type="evidence" value="ECO:0007669"/>
    <property type="project" value="InterPro"/>
</dbReference>
<comment type="subunit">
    <text evidence="9">A connexon is composed of a hexamer of connexins.</text>
</comment>
<comment type="subcellular location">
    <subcellularLocation>
        <location evidence="1">Cell junction</location>
        <location evidence="1">Gap junction</location>
    </subcellularLocation>
    <subcellularLocation>
        <location evidence="2 9">Cell membrane</location>
        <topology evidence="2 9">Multi-pass membrane protein</topology>
    </subcellularLocation>
</comment>
<dbReference type="InterPro" id="IPR038359">
    <property type="entry name" value="Connexin_N_sf"/>
</dbReference>
<evidence type="ECO:0000256" key="2">
    <source>
        <dbReference type="ARBA" id="ARBA00004651"/>
    </source>
</evidence>
<dbReference type="PROSITE" id="PS00407">
    <property type="entry name" value="CONNEXINS_1"/>
    <property type="match status" value="1"/>
</dbReference>
<comment type="similarity">
    <text evidence="9">Belongs to the connexin family.</text>
</comment>
<evidence type="ECO:0000256" key="11">
    <source>
        <dbReference type="SAM" id="Phobius"/>
    </source>
</evidence>
<feature type="compositionally biased region" description="Basic and acidic residues" evidence="10">
    <location>
        <begin position="340"/>
        <end position="352"/>
    </location>
</feature>
<dbReference type="OrthoDB" id="9943496at2759"/>
<dbReference type="PRINTS" id="PR00206">
    <property type="entry name" value="CONNEXIN"/>
</dbReference>